<dbReference type="EMBL" id="JAVRRL010000123">
    <property type="protein sequence ID" value="KAK5107394.1"/>
    <property type="molecule type" value="Genomic_DNA"/>
</dbReference>
<evidence type="ECO:0000256" key="1">
    <source>
        <dbReference type="SAM" id="MobiDB-lite"/>
    </source>
</evidence>
<dbReference type="SUPFAM" id="SSF48452">
    <property type="entry name" value="TPR-like"/>
    <property type="match status" value="1"/>
</dbReference>
<sequence length="408" mass="44562">MVRRSTKGPLDMDDPLAGSTTGHPLATSNETSIASASPSPLQDKNLPPPVPAVQQKPKPSINTRFLQNPKLYQQILTDDVAPAFLTSKHQPPAGTSLSDLIRGGHFRRAAGVAAQSILKCNPDDADLVFQLLYTRFACLTLIARSDTAAEEAAQLLDILARNAAESGDLVAAIPWELRLLLVRLQSMATSDGGRRGIMALYALAAEARAHVKEARMNEDGDETKVWTQRLRDLGLRVADALTEMGELETASRHCDSLTDVDSDEVFFRKVLLRIRVGDVIGAQRSIVKLQDADRRAALTALIAVASGTEVSRTWQTLLDSDTDNAEVANNLSISLLYCGRILEARRVMEDAAERFPTFPGMLFNLSTVYELCSERAMESKVAFSEKVADREPDPGAGGWERSVFDFKL</sequence>
<dbReference type="PANTHER" id="PTHR21581">
    <property type="entry name" value="D-ALANYL-D-ALANINE CARBOXYPEPTIDASE"/>
    <property type="match status" value="1"/>
</dbReference>
<organism evidence="2 3">
    <name type="scientific">Meristemomyces frigidus</name>
    <dbReference type="NCBI Taxonomy" id="1508187"/>
    <lineage>
        <taxon>Eukaryota</taxon>
        <taxon>Fungi</taxon>
        <taxon>Dikarya</taxon>
        <taxon>Ascomycota</taxon>
        <taxon>Pezizomycotina</taxon>
        <taxon>Dothideomycetes</taxon>
        <taxon>Dothideomycetidae</taxon>
        <taxon>Mycosphaerellales</taxon>
        <taxon>Teratosphaeriaceae</taxon>
        <taxon>Meristemomyces</taxon>
    </lineage>
</organism>
<proteinExistence type="predicted"/>
<protein>
    <submittedName>
        <fullName evidence="2">Uncharacterized protein</fullName>
    </submittedName>
</protein>
<dbReference type="AlphaFoldDB" id="A0AAN7T9E9"/>
<feature type="region of interest" description="Disordered" evidence="1">
    <location>
        <begin position="1"/>
        <end position="59"/>
    </location>
</feature>
<name>A0AAN7T9E9_9PEZI</name>
<dbReference type="GO" id="GO:0030008">
    <property type="term" value="C:TRAPP complex"/>
    <property type="evidence" value="ECO:0007669"/>
    <property type="project" value="TreeGrafter"/>
</dbReference>
<dbReference type="PANTHER" id="PTHR21581:SF6">
    <property type="entry name" value="TRAFFICKING PROTEIN PARTICLE COMPLEX SUBUNIT 12"/>
    <property type="match status" value="1"/>
</dbReference>
<gene>
    <name evidence="2" type="ORF">LTR62_001298</name>
</gene>
<dbReference type="GO" id="GO:0005794">
    <property type="term" value="C:Golgi apparatus"/>
    <property type="evidence" value="ECO:0007669"/>
    <property type="project" value="TreeGrafter"/>
</dbReference>
<evidence type="ECO:0000313" key="3">
    <source>
        <dbReference type="Proteomes" id="UP001310890"/>
    </source>
</evidence>
<dbReference type="Proteomes" id="UP001310890">
    <property type="component" value="Unassembled WGS sequence"/>
</dbReference>
<dbReference type="InterPro" id="IPR011990">
    <property type="entry name" value="TPR-like_helical_dom_sf"/>
</dbReference>
<accession>A0AAN7T9E9</accession>
<evidence type="ECO:0000313" key="2">
    <source>
        <dbReference type="EMBL" id="KAK5107394.1"/>
    </source>
</evidence>
<feature type="compositionally biased region" description="Polar residues" evidence="1">
    <location>
        <begin position="18"/>
        <end position="42"/>
    </location>
</feature>
<reference evidence="2" key="1">
    <citation type="submission" date="2023-08" db="EMBL/GenBank/DDBJ databases">
        <title>Black Yeasts Isolated from many extreme environments.</title>
        <authorList>
            <person name="Coleine C."/>
            <person name="Stajich J.E."/>
            <person name="Selbmann L."/>
        </authorList>
    </citation>
    <scope>NUCLEOTIDE SEQUENCE</scope>
    <source>
        <strain evidence="2">CCFEE 5401</strain>
    </source>
</reference>
<comment type="caution">
    <text evidence="2">The sequence shown here is derived from an EMBL/GenBank/DDBJ whole genome shotgun (WGS) entry which is preliminary data.</text>
</comment>
<dbReference type="Gene3D" id="1.25.40.10">
    <property type="entry name" value="Tetratricopeptide repeat domain"/>
    <property type="match status" value="1"/>
</dbReference>